<keyword evidence="1" id="KW-0472">Membrane</keyword>
<dbReference type="Proteomes" id="UP001500235">
    <property type="component" value="Unassembled WGS sequence"/>
</dbReference>
<proteinExistence type="predicted"/>
<dbReference type="Pfam" id="PF03203">
    <property type="entry name" value="MerC"/>
    <property type="match status" value="1"/>
</dbReference>
<name>A0ABP7SWN2_9SPHN</name>
<feature type="transmembrane region" description="Helical" evidence="1">
    <location>
        <begin position="20"/>
        <end position="44"/>
    </location>
</feature>
<organism evidence="2 3">
    <name type="scientific">Sphingomonas swuensis</name>
    <dbReference type="NCBI Taxonomy" id="977800"/>
    <lineage>
        <taxon>Bacteria</taxon>
        <taxon>Pseudomonadati</taxon>
        <taxon>Pseudomonadota</taxon>
        <taxon>Alphaproteobacteria</taxon>
        <taxon>Sphingomonadales</taxon>
        <taxon>Sphingomonadaceae</taxon>
        <taxon>Sphingomonas</taxon>
    </lineage>
</organism>
<accession>A0ABP7SWN2</accession>
<evidence type="ECO:0000313" key="2">
    <source>
        <dbReference type="EMBL" id="GAA4017579.1"/>
    </source>
</evidence>
<gene>
    <name evidence="2" type="ORF">GCM10022280_16040</name>
</gene>
<protein>
    <submittedName>
        <fullName evidence="2">MerC domain-containing protein</fullName>
    </submittedName>
</protein>
<dbReference type="InterPro" id="IPR004891">
    <property type="entry name" value="Mercury-R_MerC"/>
</dbReference>
<evidence type="ECO:0000313" key="3">
    <source>
        <dbReference type="Proteomes" id="UP001500235"/>
    </source>
</evidence>
<evidence type="ECO:0000256" key="1">
    <source>
        <dbReference type="SAM" id="Phobius"/>
    </source>
</evidence>
<comment type="caution">
    <text evidence="2">The sequence shown here is derived from an EMBL/GenBank/DDBJ whole genome shotgun (WGS) entry which is preliminary data.</text>
</comment>
<feature type="transmembrane region" description="Helical" evidence="1">
    <location>
        <begin position="56"/>
        <end position="74"/>
    </location>
</feature>
<dbReference type="EMBL" id="BAABBQ010000001">
    <property type="protein sequence ID" value="GAA4017579.1"/>
    <property type="molecule type" value="Genomic_DNA"/>
</dbReference>
<keyword evidence="1" id="KW-0812">Transmembrane</keyword>
<keyword evidence="3" id="KW-1185">Reference proteome</keyword>
<sequence length="138" mass="14440">MHYNIADARMTKTHASTHLWDRLAIGLSGLCLVHCVGTTVLLAFMSAFGGLLGSHWIHEIGLSLAMILGAFALGRGMLEHGFMMPSSVGGLGLGVMAGSLTLPHNGTEAAATMIGVLILALGHDLNRRGTAHPFGRRG</sequence>
<reference evidence="3" key="1">
    <citation type="journal article" date="2019" name="Int. J. Syst. Evol. Microbiol.">
        <title>The Global Catalogue of Microorganisms (GCM) 10K type strain sequencing project: providing services to taxonomists for standard genome sequencing and annotation.</title>
        <authorList>
            <consortium name="The Broad Institute Genomics Platform"/>
            <consortium name="The Broad Institute Genome Sequencing Center for Infectious Disease"/>
            <person name="Wu L."/>
            <person name="Ma J."/>
        </authorList>
    </citation>
    <scope>NUCLEOTIDE SEQUENCE [LARGE SCALE GENOMIC DNA]</scope>
    <source>
        <strain evidence="3">JCM 17563</strain>
    </source>
</reference>
<keyword evidence="1" id="KW-1133">Transmembrane helix</keyword>